<dbReference type="AlphaFoldDB" id="A0AAD5S6V1"/>
<name>A0AAD5S6V1_9FUNG</name>
<dbReference type="SUPFAM" id="SSF52540">
    <property type="entry name" value="P-loop containing nucleoside triphosphate hydrolases"/>
    <property type="match status" value="1"/>
</dbReference>
<proteinExistence type="predicted"/>
<sequence length="101" mass="11207">HQFKGKPRRKPSFQGVDPSDRLFIDKSNILIIGPTGSGKSLIAQTTAKILDVPFSMNDATPFTQAGYVGEDVEVCIQRLLQNADFDVRKAQRGIVFIDEIE</sequence>
<evidence type="ECO:0000313" key="2">
    <source>
        <dbReference type="EMBL" id="KAJ3025507.1"/>
    </source>
</evidence>
<dbReference type="InterPro" id="IPR027417">
    <property type="entry name" value="P-loop_NTPase"/>
</dbReference>
<protein>
    <recommendedName>
        <fullName evidence="1">ATPase AAA-type core domain-containing protein</fullName>
    </recommendedName>
</protein>
<dbReference type="InterPro" id="IPR003959">
    <property type="entry name" value="ATPase_AAA_core"/>
</dbReference>
<dbReference type="PANTHER" id="PTHR48102">
    <property type="entry name" value="ATP-DEPENDENT CLP PROTEASE ATP-BINDING SUBUNIT CLPX-LIKE, MITOCHONDRIAL-RELATED"/>
    <property type="match status" value="1"/>
</dbReference>
<keyword evidence="3" id="KW-1185">Reference proteome</keyword>
<reference evidence="2" key="1">
    <citation type="submission" date="2020-05" db="EMBL/GenBank/DDBJ databases">
        <title>Phylogenomic resolution of chytrid fungi.</title>
        <authorList>
            <person name="Stajich J.E."/>
            <person name="Amses K."/>
            <person name="Simmons R."/>
            <person name="Seto K."/>
            <person name="Myers J."/>
            <person name="Bonds A."/>
            <person name="Quandt C.A."/>
            <person name="Barry K."/>
            <person name="Liu P."/>
            <person name="Grigoriev I."/>
            <person name="Longcore J.E."/>
            <person name="James T.Y."/>
        </authorList>
    </citation>
    <scope>NUCLEOTIDE SEQUENCE</scope>
    <source>
        <strain evidence="2">JEL0318</strain>
    </source>
</reference>
<evidence type="ECO:0000259" key="1">
    <source>
        <dbReference type="Pfam" id="PF07724"/>
    </source>
</evidence>
<accession>A0AAD5S6V1</accession>
<dbReference type="GO" id="GO:0005524">
    <property type="term" value="F:ATP binding"/>
    <property type="evidence" value="ECO:0007669"/>
    <property type="project" value="InterPro"/>
</dbReference>
<dbReference type="GO" id="GO:0051603">
    <property type="term" value="P:proteolysis involved in protein catabolic process"/>
    <property type="evidence" value="ECO:0007669"/>
    <property type="project" value="TreeGrafter"/>
</dbReference>
<organism evidence="2 3">
    <name type="scientific">Rhizophlyctis rosea</name>
    <dbReference type="NCBI Taxonomy" id="64517"/>
    <lineage>
        <taxon>Eukaryota</taxon>
        <taxon>Fungi</taxon>
        <taxon>Fungi incertae sedis</taxon>
        <taxon>Chytridiomycota</taxon>
        <taxon>Chytridiomycota incertae sedis</taxon>
        <taxon>Chytridiomycetes</taxon>
        <taxon>Rhizophlyctidales</taxon>
        <taxon>Rhizophlyctidaceae</taxon>
        <taxon>Rhizophlyctis</taxon>
    </lineage>
</organism>
<gene>
    <name evidence="2" type="ORF">HK097_006668</name>
</gene>
<dbReference type="Proteomes" id="UP001212841">
    <property type="component" value="Unassembled WGS sequence"/>
</dbReference>
<dbReference type="PANTHER" id="PTHR48102:SF7">
    <property type="entry name" value="ATP-DEPENDENT CLP PROTEASE ATP-BINDING SUBUNIT CLPX-LIKE, MITOCHONDRIAL"/>
    <property type="match status" value="1"/>
</dbReference>
<dbReference type="EMBL" id="JADGJD010003125">
    <property type="protein sequence ID" value="KAJ3025507.1"/>
    <property type="molecule type" value="Genomic_DNA"/>
</dbReference>
<dbReference type="Pfam" id="PF07724">
    <property type="entry name" value="AAA_2"/>
    <property type="match status" value="1"/>
</dbReference>
<dbReference type="GO" id="GO:0016887">
    <property type="term" value="F:ATP hydrolysis activity"/>
    <property type="evidence" value="ECO:0007669"/>
    <property type="project" value="InterPro"/>
</dbReference>
<comment type="caution">
    <text evidence="2">The sequence shown here is derived from an EMBL/GenBank/DDBJ whole genome shotgun (WGS) entry which is preliminary data.</text>
</comment>
<evidence type="ECO:0000313" key="3">
    <source>
        <dbReference type="Proteomes" id="UP001212841"/>
    </source>
</evidence>
<dbReference type="Gene3D" id="3.40.50.300">
    <property type="entry name" value="P-loop containing nucleotide triphosphate hydrolases"/>
    <property type="match status" value="1"/>
</dbReference>
<feature type="non-terminal residue" evidence="2">
    <location>
        <position position="101"/>
    </location>
</feature>
<dbReference type="InterPro" id="IPR050052">
    <property type="entry name" value="ATP-dep_Clp_protease_ClpX"/>
</dbReference>
<dbReference type="GO" id="GO:0005759">
    <property type="term" value="C:mitochondrial matrix"/>
    <property type="evidence" value="ECO:0007669"/>
    <property type="project" value="TreeGrafter"/>
</dbReference>
<feature type="domain" description="ATPase AAA-type core" evidence="1">
    <location>
        <begin position="26"/>
        <end position="101"/>
    </location>
</feature>